<reference evidence="1" key="2">
    <citation type="submission" date="2020-06" db="EMBL/GenBank/DDBJ databases">
        <title>Helianthus annuus Genome sequencing and assembly Release 2.</title>
        <authorList>
            <person name="Gouzy J."/>
            <person name="Langlade N."/>
            <person name="Munos S."/>
        </authorList>
    </citation>
    <scope>NUCLEOTIDE SEQUENCE</scope>
    <source>
        <tissue evidence="1">Leaves</tissue>
    </source>
</reference>
<dbReference type="Gramene" id="mRNA:HanXRQr2_Chr03g0103281">
    <property type="protein sequence ID" value="CDS:HanXRQr2_Chr03g0103281.1"/>
    <property type="gene ID" value="HanXRQr2_Chr03g0103281"/>
</dbReference>
<accession>A0A9K3JE76</accession>
<sequence length="57" mass="6673">MHLVGLLLHLPIPFRPDQRFYQRSRIESQLKVPELQPQRSKRIGQGPGLCCCHPRIQ</sequence>
<protein>
    <submittedName>
        <fullName evidence="1">Uncharacterized protein</fullName>
    </submittedName>
</protein>
<keyword evidence="2" id="KW-1185">Reference proteome</keyword>
<comment type="caution">
    <text evidence="1">The sequence shown here is derived from an EMBL/GenBank/DDBJ whole genome shotgun (WGS) entry which is preliminary data.</text>
</comment>
<name>A0A9K3JE76_HELAN</name>
<gene>
    <name evidence="1" type="ORF">HanXRQr2_Chr03g0103281</name>
</gene>
<dbReference type="EMBL" id="MNCJ02000318">
    <property type="protein sequence ID" value="KAF5813825.1"/>
    <property type="molecule type" value="Genomic_DNA"/>
</dbReference>
<evidence type="ECO:0000313" key="2">
    <source>
        <dbReference type="Proteomes" id="UP000215914"/>
    </source>
</evidence>
<dbReference type="AlphaFoldDB" id="A0A9K3JE76"/>
<evidence type="ECO:0000313" key="1">
    <source>
        <dbReference type="EMBL" id="KAF5813825.1"/>
    </source>
</evidence>
<organism evidence="1 2">
    <name type="scientific">Helianthus annuus</name>
    <name type="common">Common sunflower</name>
    <dbReference type="NCBI Taxonomy" id="4232"/>
    <lineage>
        <taxon>Eukaryota</taxon>
        <taxon>Viridiplantae</taxon>
        <taxon>Streptophyta</taxon>
        <taxon>Embryophyta</taxon>
        <taxon>Tracheophyta</taxon>
        <taxon>Spermatophyta</taxon>
        <taxon>Magnoliopsida</taxon>
        <taxon>eudicotyledons</taxon>
        <taxon>Gunneridae</taxon>
        <taxon>Pentapetalae</taxon>
        <taxon>asterids</taxon>
        <taxon>campanulids</taxon>
        <taxon>Asterales</taxon>
        <taxon>Asteraceae</taxon>
        <taxon>Asteroideae</taxon>
        <taxon>Heliantheae alliance</taxon>
        <taxon>Heliantheae</taxon>
        <taxon>Helianthus</taxon>
    </lineage>
</organism>
<dbReference type="Proteomes" id="UP000215914">
    <property type="component" value="Unassembled WGS sequence"/>
</dbReference>
<reference evidence="1" key="1">
    <citation type="journal article" date="2017" name="Nature">
        <title>The sunflower genome provides insights into oil metabolism, flowering and Asterid evolution.</title>
        <authorList>
            <person name="Badouin H."/>
            <person name="Gouzy J."/>
            <person name="Grassa C.J."/>
            <person name="Murat F."/>
            <person name="Staton S.E."/>
            <person name="Cottret L."/>
            <person name="Lelandais-Briere C."/>
            <person name="Owens G.L."/>
            <person name="Carrere S."/>
            <person name="Mayjonade B."/>
            <person name="Legrand L."/>
            <person name="Gill N."/>
            <person name="Kane N.C."/>
            <person name="Bowers J.E."/>
            <person name="Hubner S."/>
            <person name="Bellec A."/>
            <person name="Berard A."/>
            <person name="Berges H."/>
            <person name="Blanchet N."/>
            <person name="Boniface M.C."/>
            <person name="Brunel D."/>
            <person name="Catrice O."/>
            <person name="Chaidir N."/>
            <person name="Claudel C."/>
            <person name="Donnadieu C."/>
            <person name="Faraut T."/>
            <person name="Fievet G."/>
            <person name="Helmstetter N."/>
            <person name="King M."/>
            <person name="Knapp S.J."/>
            <person name="Lai Z."/>
            <person name="Le Paslier M.C."/>
            <person name="Lippi Y."/>
            <person name="Lorenzon L."/>
            <person name="Mandel J.R."/>
            <person name="Marage G."/>
            <person name="Marchand G."/>
            <person name="Marquand E."/>
            <person name="Bret-Mestries E."/>
            <person name="Morien E."/>
            <person name="Nambeesan S."/>
            <person name="Nguyen T."/>
            <person name="Pegot-Espagnet P."/>
            <person name="Pouilly N."/>
            <person name="Raftis F."/>
            <person name="Sallet E."/>
            <person name="Schiex T."/>
            <person name="Thomas J."/>
            <person name="Vandecasteele C."/>
            <person name="Vares D."/>
            <person name="Vear F."/>
            <person name="Vautrin S."/>
            <person name="Crespi M."/>
            <person name="Mangin B."/>
            <person name="Burke J.M."/>
            <person name="Salse J."/>
            <person name="Munos S."/>
            <person name="Vincourt P."/>
            <person name="Rieseberg L.H."/>
            <person name="Langlade N.B."/>
        </authorList>
    </citation>
    <scope>NUCLEOTIDE SEQUENCE</scope>
    <source>
        <tissue evidence="1">Leaves</tissue>
    </source>
</reference>
<proteinExistence type="predicted"/>